<dbReference type="AlphaFoldDB" id="A0A1Y2HUT0"/>
<sequence length="413" mass="46339">MSLAPCLRPKLDLSTLSRTVVRAAQHRAKSTKSTSAARHANVRRPPSIIIPPTFHDGKVPKAQLRLTPEEATARAKRLADPAIIDKLRAEGRMLPAHWRFNHDPVRATDKEIERGWSTLDAYKKTSIKYWMSLPGQWRGWWDGLRLSRMAFETGEMKEFLSPYGGMLNVVVDTVKPALEGLSYSPKNHAKFTSATTRGLYTPTMFARLSECTNVMRKQGDLRFDLTISKVRGFTAINQLVLFGEHSTITTVDLLGPRIVLPTLGGTQQVAYLEYDVDSVPIWQQSAYFRDSHGNMSLQFLIDVEAHVSGTATIERVPGVSKGKRASPPAAAAIGIGSVVEAKEDRVVFQESFEERRIVIRMASNPFLFDRETGDLNINLRSTWRVADIDYLTSKPLIERGRKLALCMSKMERT</sequence>
<evidence type="ECO:0000313" key="2">
    <source>
        <dbReference type="Proteomes" id="UP000193411"/>
    </source>
</evidence>
<reference evidence="1 2" key="1">
    <citation type="submission" date="2016-07" db="EMBL/GenBank/DDBJ databases">
        <title>Pervasive Adenine N6-methylation of Active Genes in Fungi.</title>
        <authorList>
            <consortium name="DOE Joint Genome Institute"/>
            <person name="Mondo S.J."/>
            <person name="Dannebaum R.O."/>
            <person name="Kuo R.C."/>
            <person name="Labutti K."/>
            <person name="Haridas S."/>
            <person name="Kuo A."/>
            <person name="Salamov A."/>
            <person name="Ahrendt S.R."/>
            <person name="Lipzen A."/>
            <person name="Sullivan W."/>
            <person name="Andreopoulos W.B."/>
            <person name="Clum A."/>
            <person name="Lindquist E."/>
            <person name="Daum C."/>
            <person name="Ramamoorthy G.K."/>
            <person name="Gryganskyi A."/>
            <person name="Culley D."/>
            <person name="Magnuson J.K."/>
            <person name="James T.Y."/>
            <person name="O'Malley M.A."/>
            <person name="Stajich J.E."/>
            <person name="Spatafora J.W."/>
            <person name="Visel A."/>
            <person name="Grigoriev I.V."/>
        </authorList>
    </citation>
    <scope>NUCLEOTIDE SEQUENCE [LARGE SCALE GENOMIC DNA]</scope>
    <source>
        <strain evidence="1 2">PL171</strain>
    </source>
</reference>
<organism evidence="1 2">
    <name type="scientific">Catenaria anguillulae PL171</name>
    <dbReference type="NCBI Taxonomy" id="765915"/>
    <lineage>
        <taxon>Eukaryota</taxon>
        <taxon>Fungi</taxon>
        <taxon>Fungi incertae sedis</taxon>
        <taxon>Blastocladiomycota</taxon>
        <taxon>Blastocladiomycetes</taxon>
        <taxon>Blastocladiales</taxon>
        <taxon>Catenariaceae</taxon>
        <taxon>Catenaria</taxon>
    </lineage>
</organism>
<accession>A0A1Y2HUT0</accession>
<evidence type="ECO:0000313" key="1">
    <source>
        <dbReference type="EMBL" id="ORZ38350.1"/>
    </source>
</evidence>
<dbReference type="EMBL" id="MCFL01000009">
    <property type="protein sequence ID" value="ORZ38350.1"/>
    <property type="molecule type" value="Genomic_DNA"/>
</dbReference>
<name>A0A1Y2HUT0_9FUNG</name>
<dbReference type="Proteomes" id="UP000193411">
    <property type="component" value="Unassembled WGS sequence"/>
</dbReference>
<comment type="caution">
    <text evidence="1">The sequence shown here is derived from an EMBL/GenBank/DDBJ whole genome shotgun (WGS) entry which is preliminary data.</text>
</comment>
<proteinExistence type="predicted"/>
<keyword evidence="2" id="KW-1185">Reference proteome</keyword>
<protein>
    <submittedName>
        <fullName evidence="1">Uncharacterized protein</fullName>
    </submittedName>
</protein>
<gene>
    <name evidence="1" type="ORF">BCR44DRAFT_34153</name>
</gene>